<gene>
    <name evidence="3" type="ORF">Ctob_016197</name>
</gene>
<feature type="non-terminal residue" evidence="3">
    <location>
        <position position="1475"/>
    </location>
</feature>
<dbReference type="Pfam" id="PF13516">
    <property type="entry name" value="LRR_6"/>
    <property type="match status" value="2"/>
</dbReference>
<keyword evidence="1" id="KW-0677">Repeat</keyword>
<feature type="region of interest" description="Disordered" evidence="2">
    <location>
        <begin position="208"/>
        <end position="230"/>
    </location>
</feature>
<dbReference type="InterPro" id="IPR001611">
    <property type="entry name" value="Leu-rich_rpt"/>
</dbReference>
<feature type="compositionally biased region" description="Low complexity" evidence="2">
    <location>
        <begin position="208"/>
        <end position="227"/>
    </location>
</feature>
<keyword evidence="4" id="KW-1185">Reference proteome</keyword>
<reference evidence="4" key="1">
    <citation type="journal article" date="2015" name="PLoS Genet.">
        <title>Genome Sequence and Transcriptome Analyses of Chrysochromulina tobin: Metabolic Tools for Enhanced Algal Fitness in the Prominent Order Prymnesiales (Haptophyceae).</title>
        <authorList>
            <person name="Hovde B.T."/>
            <person name="Deodato C.R."/>
            <person name="Hunsperger H.M."/>
            <person name="Ryken S.A."/>
            <person name="Yost W."/>
            <person name="Jha R.K."/>
            <person name="Patterson J."/>
            <person name="Monnat R.J. Jr."/>
            <person name="Barlow S.B."/>
            <person name="Starkenburg S.R."/>
            <person name="Cattolico R.A."/>
        </authorList>
    </citation>
    <scope>NUCLEOTIDE SEQUENCE</scope>
    <source>
        <strain evidence="4">CCMP291</strain>
    </source>
</reference>
<comment type="caution">
    <text evidence="3">The sequence shown here is derived from an EMBL/GenBank/DDBJ whole genome shotgun (WGS) entry which is preliminary data.</text>
</comment>
<accession>A0A0M0K7X9</accession>
<dbReference type="SUPFAM" id="SSF52047">
    <property type="entry name" value="RNI-like"/>
    <property type="match status" value="2"/>
</dbReference>
<dbReference type="InterPro" id="IPR043136">
    <property type="entry name" value="B30.2/SPRY_sf"/>
</dbReference>
<dbReference type="InterPro" id="IPR011333">
    <property type="entry name" value="SKP1/BTB/POZ_sf"/>
</dbReference>
<dbReference type="EMBL" id="JWZX01001040">
    <property type="protein sequence ID" value="KOO34935.1"/>
    <property type="molecule type" value="Genomic_DNA"/>
</dbReference>
<dbReference type="Proteomes" id="UP000037460">
    <property type="component" value="Unassembled WGS sequence"/>
</dbReference>
<dbReference type="InterPro" id="IPR052201">
    <property type="entry name" value="LRR-containing_regulator"/>
</dbReference>
<dbReference type="PANTHER" id="PTHR24111:SF0">
    <property type="entry name" value="LEUCINE-RICH REPEAT-CONTAINING PROTEIN"/>
    <property type="match status" value="1"/>
</dbReference>
<dbReference type="PANTHER" id="PTHR24111">
    <property type="entry name" value="LEUCINE-RICH REPEAT-CONTAINING PROTEIN 34"/>
    <property type="match status" value="1"/>
</dbReference>
<name>A0A0M0K7X9_9EUKA</name>
<dbReference type="OrthoDB" id="2342932at2759"/>
<evidence type="ECO:0000256" key="1">
    <source>
        <dbReference type="ARBA" id="ARBA00022737"/>
    </source>
</evidence>
<dbReference type="SMART" id="SM00368">
    <property type="entry name" value="LRR_RI"/>
    <property type="match status" value="9"/>
</dbReference>
<sequence>MSLSGKTIVAASSAEEQDEAPPAKIAKRDEEPIRVRARDGEEVTIVAASSAEEQEGAPPAKKAKRDDEQIRVRARDGEEVTMSREVARLAGHLKDLMDDAPPEDGVYPVPAIAAWTLDLLGKLSAPDSTRPSVDECSMSQLMELVEGALFLDANRALEHIQRAIAQRLNGQRAHDLCVVLGAGSDFDGAEERAAALAEPAFLPEAFEAQQQPAATSTAPPALQQQPSFSGLPATEDAKEAALGLLDVVTLCELKGVNRSWRALSRRVLCSRLCRGRGQPPPTQLDEITDLDVELLIEAGRPGDAAVAGRMLPGLARLRGYGYVVDVAAVRAADLQCGMGDWRRPSLLHGAAKEALHSCISGEGEPPLRLTIAAVACAGSGGACGIPVQHMREGTVTELDLCNKGLHGPAVMLIAYLLPAMSALRRVDVRGNNLGIEGWSSIFSVLRDSPTSKISAWDLSGENLGPEIATPLAVYLSASTMISECNLRGNKLDSESAKVLAKIGVEKGIMLLGIKRDQKEADFANQGLGPSDAILIASDIATGALTNLNLSSNNLCSVTETGYIKASQVQGSSFNEGDIVVYQGKEMIVSKAKDRDGDIKMTHLPDMSGLNALADAFRVNGSLTSIDVRGNKITGDGAAQLSAAVLGNLKIEMFNGIPIKEMRANSITELDLKDKKIDNEGGMVVAALIPAMSVLARVNVRGNNLGVEGWTIIFTALRDSPTGTITAWDLSGENLGPGIATPLAEFLSASTMITECNLRGNKLDSESAKVLAKIGIEKGIMLFGIKRDQKEADFANQGLGPSDAILIASDIATGALTSLNLSSNNLCSVTETGYIKASQVQGSSFNEGDIVVYQGKEMIVSKAKDRDGDIKMTHLPDMSGLNALADAFRVNGSLTSIDVRGNNITGNSAAQLSAAVLGNLKIEMFNEIPIKEMRANSITELDLKDKKIDNEGGMVVAALIPAMSVLARVDVRGNNLGVEGWTIIFNALRESPTSTITAWDLSGENLGPGITTPLAEYLSASTMITECNLRGNKLDSESAKVLAKIGVEKGIMLFGIKRDQKEANFANQGLGPADIILIASDIATGSLTRVDVRGKNITGDGAAQLSDAVLGNLKIEMFNGIPIKEMRANSITELDLKDKEIGDEGGMVVAALIPVVSLAKLRLGGLRPGSDGSVFGPEVRADLVQSVLTLAAHLRHLDLGGLEVGADEAVALVSAGRALQTLRLGEWVMPVGELRSGELVSTGGLAVGEAEGAVVGALLKASTSLSTLDLSGSSCAAEAARLIGKGLRESAAPLAELRLANVLYTTDGRMPFEAVLERQAALMSGACRLSLREVDCSAQAIEATDTAVLQRLALLFAPELKVESATLGDDGRSVRLVKSDGRALLGAVSPMVELVVQQCTDPGGCCIGAALPGKGALSSYLGEEAGSWGYRADGVIKHEGSRVQDGLPTYKAGDRIRMTLAGGVLAWHINGQRAAE</sequence>
<feature type="compositionally biased region" description="Basic and acidic residues" evidence="2">
    <location>
        <begin position="26"/>
        <end position="41"/>
    </location>
</feature>
<protein>
    <submittedName>
        <fullName evidence="3">Protein nlrc3-like protein</fullName>
    </submittedName>
</protein>
<dbReference type="InterPro" id="IPR032675">
    <property type="entry name" value="LRR_dom_sf"/>
</dbReference>
<proteinExistence type="predicted"/>
<dbReference type="Gene3D" id="3.80.10.10">
    <property type="entry name" value="Ribonuclease Inhibitor"/>
    <property type="match status" value="7"/>
</dbReference>
<evidence type="ECO:0000256" key="2">
    <source>
        <dbReference type="SAM" id="MobiDB-lite"/>
    </source>
</evidence>
<feature type="region of interest" description="Disordered" evidence="2">
    <location>
        <begin position="1"/>
        <end position="69"/>
    </location>
</feature>
<evidence type="ECO:0000313" key="4">
    <source>
        <dbReference type="Proteomes" id="UP000037460"/>
    </source>
</evidence>
<dbReference type="Gene3D" id="2.60.120.920">
    <property type="match status" value="1"/>
</dbReference>
<organism evidence="3 4">
    <name type="scientific">Chrysochromulina tobinii</name>
    <dbReference type="NCBI Taxonomy" id="1460289"/>
    <lineage>
        <taxon>Eukaryota</taxon>
        <taxon>Haptista</taxon>
        <taxon>Haptophyta</taxon>
        <taxon>Prymnesiophyceae</taxon>
        <taxon>Prymnesiales</taxon>
        <taxon>Chrysochromulinaceae</taxon>
        <taxon>Chrysochromulina</taxon>
    </lineage>
</organism>
<evidence type="ECO:0000313" key="3">
    <source>
        <dbReference type="EMBL" id="KOO34935.1"/>
    </source>
</evidence>
<dbReference type="Gene3D" id="3.30.710.10">
    <property type="entry name" value="Potassium Channel Kv1.1, Chain A"/>
    <property type="match status" value="1"/>
</dbReference>